<reference evidence="1 2" key="1">
    <citation type="submission" date="2018-11" db="EMBL/GenBank/DDBJ databases">
        <title>Novel Erysipelotrichaceae bacterium isolated from small intestine of a swine.</title>
        <authorList>
            <person name="Kim J.S."/>
            <person name="Choe H."/>
            <person name="Lee Y.R."/>
            <person name="Kim K.M."/>
            <person name="Park D.S."/>
        </authorList>
    </citation>
    <scope>NUCLEOTIDE SEQUENCE [LARGE SCALE GENOMIC DNA]</scope>
    <source>
        <strain evidence="1 2">SG0102</strain>
    </source>
</reference>
<dbReference type="RefSeq" id="WP_125119562.1">
    <property type="nucleotide sequence ID" value="NZ_AP019309.1"/>
</dbReference>
<evidence type="ECO:0000313" key="2">
    <source>
        <dbReference type="Proteomes" id="UP000268059"/>
    </source>
</evidence>
<evidence type="ECO:0000313" key="1">
    <source>
        <dbReference type="EMBL" id="BBH26733.1"/>
    </source>
</evidence>
<sequence>MGDWAFIGWSTSLKTYRAPSTGRRYTNGNPEIASVSNNWQGLITRKNFMDFKNAVATGQVRNVTLYATYMFSYDVPEYTDDIDLIKMTPDSIRQKQDNVVLNKLAKYAAGIIKEKGTSAIDNCLSGSYRSAIYGNGLEILHFREGGWPVEANTNYYTQNNDRNPQNGYYDYGQQYETQNYYKNYPKIGTASGYTQGFKKNDGFFYETFANGIGFDLTKVGNPIYGKPEKKVKSWRGINYDYNSLLFGSPIMDLNNRFRLSLFMKVDKSAQTVTIWVNRIAIDGSSDSSGINSSYSATASYA</sequence>
<dbReference type="OrthoDB" id="10015802at2"/>
<proteinExistence type="predicted"/>
<gene>
    <name evidence="1" type="ORF">SG0102_16670</name>
</gene>
<accession>A0A3G9JP14</accession>
<dbReference type="AlphaFoldDB" id="A0A3G9JP14"/>
<name>A0A3G9JP14_9FIRM</name>
<protein>
    <submittedName>
        <fullName evidence="1">Uncharacterized protein</fullName>
    </submittedName>
</protein>
<dbReference type="InParanoid" id="A0A3G9JP14"/>
<keyword evidence="2" id="KW-1185">Reference proteome</keyword>
<organism evidence="1 2">
    <name type="scientific">Intestinibaculum porci</name>
    <dbReference type="NCBI Taxonomy" id="2487118"/>
    <lineage>
        <taxon>Bacteria</taxon>
        <taxon>Bacillati</taxon>
        <taxon>Bacillota</taxon>
        <taxon>Erysipelotrichia</taxon>
        <taxon>Erysipelotrichales</taxon>
        <taxon>Erysipelotrichaceae</taxon>
        <taxon>Intestinibaculum</taxon>
    </lineage>
</organism>
<dbReference type="Proteomes" id="UP000268059">
    <property type="component" value="Chromosome"/>
</dbReference>
<dbReference type="EMBL" id="AP019309">
    <property type="protein sequence ID" value="BBH26733.1"/>
    <property type="molecule type" value="Genomic_DNA"/>
</dbReference>
<dbReference type="KEGG" id="ebm:SG0102_16670"/>